<feature type="site" description="Could be important to modulate the pK values of the two catalytic cysteine residues" evidence="8">
    <location>
        <position position="182"/>
    </location>
</feature>
<feature type="binding site" evidence="8">
    <location>
        <position position="21"/>
    </location>
    <ligand>
        <name>substrate</name>
    </ligand>
</feature>
<sequence>MTSLDTSPRWPRLVKGHGTGNDFLLLADPTGERELAPADVAALTDRHRGIGADGVIRAVRTSVAAATEPAAAAAGADAEWFMDYRNADGSVSEMCGNGLRVFVAFLVDEGLAVLPDGGHLDVVTRAGTLRVHRTGVDLTADMGRWGVPGGDVALAAGSDVLVTVAGVAGQRPGLSITMPNPHVVIAVADDAELAAADLTGAPLVDPVPAGGTNVEIVRAEGEVVREGRRYGVLRMRVHERGVGETLSCGTGACAAALAAQVWAGPEAPSDWIVHVPGGTLVVALGPDRAVSLSGPAVLVGDVQPR</sequence>
<evidence type="ECO:0000256" key="1">
    <source>
        <dbReference type="ARBA" id="ARBA00005196"/>
    </source>
</evidence>
<feature type="active site" evidence="9">
    <location>
        <position position="95"/>
    </location>
</feature>
<comment type="similarity">
    <text evidence="2 8">Belongs to the diaminopimelate epimerase family.</text>
</comment>
<dbReference type="PROSITE" id="PS01326">
    <property type="entry name" value="DAP_EPIMERASE"/>
    <property type="match status" value="1"/>
</dbReference>
<evidence type="ECO:0000256" key="4">
    <source>
        <dbReference type="ARBA" id="ARBA00022605"/>
    </source>
</evidence>
<dbReference type="InterPro" id="IPR001653">
    <property type="entry name" value="DAP_epimerase_DapF"/>
</dbReference>
<accession>A0A2U1ZST2</accession>
<dbReference type="PANTHER" id="PTHR31689">
    <property type="entry name" value="DIAMINOPIMELATE EPIMERASE, CHLOROPLASTIC"/>
    <property type="match status" value="1"/>
</dbReference>
<dbReference type="GO" id="GO:0009089">
    <property type="term" value="P:lysine biosynthetic process via diaminopimelate"/>
    <property type="evidence" value="ECO:0007669"/>
    <property type="project" value="UniProtKB-UniRule"/>
</dbReference>
<comment type="caution">
    <text evidence="10">The sequence shown here is derived from an EMBL/GenBank/DDBJ whole genome shotgun (WGS) entry which is preliminary data.</text>
</comment>
<evidence type="ECO:0000256" key="7">
    <source>
        <dbReference type="ARBA" id="ARBA00051712"/>
    </source>
</evidence>
<feature type="binding site" evidence="8">
    <location>
        <begin position="249"/>
        <end position="250"/>
    </location>
    <ligand>
        <name>substrate</name>
    </ligand>
</feature>
<keyword evidence="5 8" id="KW-0457">Lysine biosynthesis</keyword>
<comment type="caution">
    <text evidence="8">Lacks conserved residue(s) required for the propagation of feature annotation.</text>
</comment>
<dbReference type="InterPro" id="IPR018510">
    <property type="entry name" value="DAP_epimerase_AS"/>
</dbReference>
<comment type="function">
    <text evidence="8">Catalyzes the stereoinversion of LL-2,6-diaminopimelate (L,L-DAP) to meso-diaminopimelate (meso-DAP), a precursor of L-lysine and an essential component of the bacterial peptidoglycan.</text>
</comment>
<feature type="active site" description="Proton donor" evidence="8">
    <location>
        <position position="95"/>
    </location>
</feature>
<proteinExistence type="inferred from homology"/>
<keyword evidence="6 8" id="KW-0413">Isomerase</keyword>
<evidence type="ECO:0000256" key="8">
    <source>
        <dbReference type="HAMAP-Rule" id="MF_00197"/>
    </source>
</evidence>
<keyword evidence="4 8" id="KW-0028">Amino-acid biosynthesis</keyword>
<dbReference type="HAMAP" id="MF_00197">
    <property type="entry name" value="DAP_epimerase"/>
    <property type="match status" value="1"/>
</dbReference>
<organism evidence="10 11">
    <name type="scientific">Serinibacter arcticus</name>
    <dbReference type="NCBI Taxonomy" id="1655435"/>
    <lineage>
        <taxon>Bacteria</taxon>
        <taxon>Bacillati</taxon>
        <taxon>Actinomycetota</taxon>
        <taxon>Actinomycetes</taxon>
        <taxon>Micrococcales</taxon>
        <taxon>Beutenbergiaceae</taxon>
        <taxon>Serinibacter</taxon>
    </lineage>
</organism>
<evidence type="ECO:0000256" key="6">
    <source>
        <dbReference type="ARBA" id="ARBA00023235"/>
    </source>
</evidence>
<name>A0A2U1ZST2_9MICO</name>
<feature type="binding site" evidence="8">
    <location>
        <position position="180"/>
    </location>
    <ligand>
        <name>substrate</name>
    </ligand>
</feature>
<comment type="pathway">
    <text evidence="1 8">Amino-acid biosynthesis; L-lysine biosynthesis via DAP pathway; DL-2,6-diaminopimelate from LL-2,6-diaminopimelate: step 1/1.</text>
</comment>
<feature type="active site" description="Proton acceptor" evidence="8">
    <location>
        <position position="248"/>
    </location>
</feature>
<keyword evidence="8" id="KW-0963">Cytoplasm</keyword>
<evidence type="ECO:0000256" key="9">
    <source>
        <dbReference type="PROSITE-ProRule" id="PRU10125"/>
    </source>
</evidence>
<protein>
    <recommendedName>
        <fullName evidence="3 8">Diaminopimelate epimerase</fullName>
        <shortName evidence="8">DAP epimerase</shortName>
        <ecNumber evidence="3 8">5.1.1.7</ecNumber>
    </recommendedName>
    <alternativeName>
        <fullName evidence="8">PLP-independent amino acid racemase</fullName>
    </alternativeName>
</protein>
<feature type="binding site" evidence="8">
    <location>
        <position position="86"/>
    </location>
    <ligand>
        <name>substrate</name>
    </ligand>
</feature>
<dbReference type="Pfam" id="PF01678">
    <property type="entry name" value="DAP_epimerase"/>
    <property type="match status" value="2"/>
</dbReference>
<dbReference type="PANTHER" id="PTHR31689:SF0">
    <property type="entry name" value="DIAMINOPIMELATE EPIMERASE"/>
    <property type="match status" value="1"/>
</dbReference>
<feature type="site" description="Could be important to modulate the pK values of the two catalytic cysteine residues" evidence="8">
    <location>
        <position position="239"/>
    </location>
</feature>
<evidence type="ECO:0000313" key="11">
    <source>
        <dbReference type="Proteomes" id="UP000245166"/>
    </source>
</evidence>
<dbReference type="EC" id="5.1.1.7" evidence="3 8"/>
<evidence type="ECO:0000313" key="10">
    <source>
        <dbReference type="EMBL" id="PWD50045.1"/>
    </source>
</evidence>
<gene>
    <name evidence="8" type="primary">dapF</name>
    <name evidence="10" type="ORF">C8046_04520</name>
</gene>
<dbReference type="GO" id="GO:0008837">
    <property type="term" value="F:diaminopimelate epimerase activity"/>
    <property type="evidence" value="ECO:0007669"/>
    <property type="project" value="UniProtKB-UniRule"/>
</dbReference>
<evidence type="ECO:0000256" key="5">
    <source>
        <dbReference type="ARBA" id="ARBA00023154"/>
    </source>
</evidence>
<feature type="binding site" evidence="8">
    <location>
        <position position="213"/>
    </location>
    <ligand>
        <name>substrate</name>
    </ligand>
</feature>
<dbReference type="OrthoDB" id="9805408at2"/>
<dbReference type="EMBL" id="PYHR01000002">
    <property type="protein sequence ID" value="PWD50045.1"/>
    <property type="molecule type" value="Genomic_DNA"/>
</dbReference>
<evidence type="ECO:0000256" key="3">
    <source>
        <dbReference type="ARBA" id="ARBA00013080"/>
    </source>
</evidence>
<dbReference type="RefSeq" id="WP_109228429.1">
    <property type="nucleotide sequence ID" value="NZ_PYHR01000002.1"/>
</dbReference>
<keyword evidence="11" id="KW-1185">Reference proteome</keyword>
<reference evidence="10 11" key="1">
    <citation type="submission" date="2018-03" db="EMBL/GenBank/DDBJ databases">
        <title>Genome assembly of novel Miniimonas species PCH200.</title>
        <authorList>
            <person name="Thakur V."/>
            <person name="Kumar V."/>
            <person name="Singh D."/>
        </authorList>
    </citation>
    <scope>NUCLEOTIDE SEQUENCE [LARGE SCALE GENOMIC DNA]</scope>
    <source>
        <strain evidence="10 11">PCH200</strain>
    </source>
</reference>
<feature type="binding site" evidence="8">
    <location>
        <begin position="96"/>
        <end position="97"/>
    </location>
    <ligand>
        <name>substrate</name>
    </ligand>
</feature>
<dbReference type="SUPFAM" id="SSF54506">
    <property type="entry name" value="Diaminopimelate epimerase-like"/>
    <property type="match status" value="2"/>
</dbReference>
<dbReference type="NCBIfam" id="TIGR00652">
    <property type="entry name" value="DapF"/>
    <property type="match status" value="1"/>
</dbReference>
<feature type="binding site" evidence="8">
    <location>
        <begin position="239"/>
        <end position="240"/>
    </location>
    <ligand>
        <name>substrate</name>
    </ligand>
</feature>
<dbReference type="AlphaFoldDB" id="A0A2U1ZST2"/>
<comment type="catalytic activity">
    <reaction evidence="7 8">
        <text>(2S,6S)-2,6-diaminopimelate = meso-2,6-diaminopimelate</text>
        <dbReference type="Rhea" id="RHEA:15393"/>
        <dbReference type="ChEBI" id="CHEBI:57609"/>
        <dbReference type="ChEBI" id="CHEBI:57791"/>
        <dbReference type="EC" id="5.1.1.7"/>
    </reaction>
</comment>
<dbReference type="Proteomes" id="UP000245166">
    <property type="component" value="Unassembled WGS sequence"/>
</dbReference>
<dbReference type="UniPathway" id="UPA00034">
    <property type="reaction ID" value="UER00025"/>
</dbReference>
<evidence type="ECO:0000256" key="2">
    <source>
        <dbReference type="ARBA" id="ARBA00010219"/>
    </source>
</evidence>
<dbReference type="Gene3D" id="3.10.310.10">
    <property type="entry name" value="Diaminopimelate Epimerase, Chain A, domain 1"/>
    <property type="match status" value="2"/>
</dbReference>
<comment type="subcellular location">
    <subcellularLocation>
        <location evidence="8">Cytoplasm</location>
    </subcellularLocation>
</comment>
<dbReference type="GO" id="GO:0005829">
    <property type="term" value="C:cytosol"/>
    <property type="evidence" value="ECO:0007669"/>
    <property type="project" value="TreeGrafter"/>
</dbReference>
<comment type="subunit">
    <text evidence="8">Homodimer.</text>
</comment>